<dbReference type="Pfam" id="PF01037">
    <property type="entry name" value="AsnC_trans_reg"/>
    <property type="match status" value="1"/>
</dbReference>
<dbReference type="PRINTS" id="PR00033">
    <property type="entry name" value="HTHASNC"/>
</dbReference>
<evidence type="ECO:0000313" key="5">
    <source>
        <dbReference type="EMBL" id="TBW34642.1"/>
    </source>
</evidence>
<dbReference type="InterPro" id="IPR011008">
    <property type="entry name" value="Dimeric_a/b-barrel"/>
</dbReference>
<dbReference type="Gene3D" id="1.10.10.10">
    <property type="entry name" value="Winged helix-like DNA-binding domain superfamily/Winged helix DNA-binding domain"/>
    <property type="match status" value="1"/>
</dbReference>
<keyword evidence="2" id="KW-0238">DNA-binding</keyword>
<dbReference type="SUPFAM" id="SSF54909">
    <property type="entry name" value="Dimeric alpha+beta barrel"/>
    <property type="match status" value="1"/>
</dbReference>
<gene>
    <name evidence="5" type="ORF">EYW49_17815</name>
</gene>
<dbReference type="GO" id="GO:0005829">
    <property type="term" value="C:cytosol"/>
    <property type="evidence" value="ECO:0007669"/>
    <property type="project" value="TreeGrafter"/>
</dbReference>
<keyword evidence="3" id="KW-0804">Transcription</keyword>
<dbReference type="CDD" id="cd00090">
    <property type="entry name" value="HTH_ARSR"/>
    <property type="match status" value="1"/>
</dbReference>
<dbReference type="InterPro" id="IPR019887">
    <property type="entry name" value="Tscrpt_reg_AsnC/Lrp_C"/>
</dbReference>
<dbReference type="GO" id="GO:0043565">
    <property type="term" value="F:sequence-specific DNA binding"/>
    <property type="evidence" value="ECO:0007669"/>
    <property type="project" value="InterPro"/>
</dbReference>
<dbReference type="InterPro" id="IPR036388">
    <property type="entry name" value="WH-like_DNA-bd_sf"/>
</dbReference>
<evidence type="ECO:0000256" key="2">
    <source>
        <dbReference type="ARBA" id="ARBA00023125"/>
    </source>
</evidence>
<dbReference type="Gene3D" id="3.30.70.920">
    <property type="match status" value="1"/>
</dbReference>
<evidence type="ECO:0000313" key="6">
    <source>
        <dbReference type="Proteomes" id="UP000292781"/>
    </source>
</evidence>
<organism evidence="5 6">
    <name type="scientific">Siculibacillus lacustris</name>
    <dbReference type="NCBI Taxonomy" id="1549641"/>
    <lineage>
        <taxon>Bacteria</taxon>
        <taxon>Pseudomonadati</taxon>
        <taxon>Pseudomonadota</taxon>
        <taxon>Alphaproteobacteria</taxon>
        <taxon>Hyphomicrobiales</taxon>
        <taxon>Ancalomicrobiaceae</taxon>
        <taxon>Siculibacillus</taxon>
    </lineage>
</organism>
<sequence length="157" mass="17974">MQRAETDERDRKILTALQADASVPIGRLAEAVHLSVSACWRRIKAMEDSGLIAKRVVLVDRRRANVPTTVFVGIRTSRHSMDWLESFRRAIADIPEIVEAYRLTGEMDYLLRLVVPDVDHYDAVYKQLISRLDFTDITSFIGMEEMKFTTAVPVTYL</sequence>
<dbReference type="SMART" id="SM00344">
    <property type="entry name" value="HTH_ASNC"/>
    <property type="match status" value="1"/>
</dbReference>
<protein>
    <submittedName>
        <fullName evidence="5">Lrp/AsnC family transcriptional regulator</fullName>
    </submittedName>
</protein>
<reference evidence="5 6" key="1">
    <citation type="submission" date="2019-02" db="EMBL/GenBank/DDBJ databases">
        <title>Siculibacillus lacustris gen. nov., sp. nov., a new rosette-forming bacterium isolated from a freshwater crater lake (Lake St. Ana, Romania).</title>
        <authorList>
            <person name="Felfoldi T."/>
            <person name="Marton Z."/>
            <person name="Szabo A."/>
            <person name="Mentes A."/>
            <person name="Boka K."/>
            <person name="Marialigeti K."/>
            <person name="Mathe I."/>
            <person name="Koncz M."/>
            <person name="Schumann P."/>
            <person name="Toth E."/>
        </authorList>
    </citation>
    <scope>NUCLEOTIDE SEQUENCE [LARGE SCALE GENOMIC DNA]</scope>
    <source>
        <strain evidence="5 6">SA-279</strain>
    </source>
</reference>
<dbReference type="PROSITE" id="PS50956">
    <property type="entry name" value="HTH_ASNC_2"/>
    <property type="match status" value="1"/>
</dbReference>
<dbReference type="InterPro" id="IPR000485">
    <property type="entry name" value="AsnC-type_HTH_dom"/>
</dbReference>
<proteinExistence type="predicted"/>
<dbReference type="AlphaFoldDB" id="A0A4Q9VHL5"/>
<evidence type="ECO:0000259" key="4">
    <source>
        <dbReference type="PROSITE" id="PS50956"/>
    </source>
</evidence>
<keyword evidence="6" id="KW-1185">Reference proteome</keyword>
<dbReference type="GO" id="GO:0043200">
    <property type="term" value="P:response to amino acid"/>
    <property type="evidence" value="ECO:0007669"/>
    <property type="project" value="TreeGrafter"/>
</dbReference>
<dbReference type="InterPro" id="IPR036390">
    <property type="entry name" value="WH_DNA-bd_sf"/>
</dbReference>
<dbReference type="InterPro" id="IPR019888">
    <property type="entry name" value="Tscrpt_reg_AsnC-like"/>
</dbReference>
<dbReference type="InterPro" id="IPR011991">
    <property type="entry name" value="ArsR-like_HTH"/>
</dbReference>
<dbReference type="Proteomes" id="UP000292781">
    <property type="component" value="Unassembled WGS sequence"/>
</dbReference>
<dbReference type="Pfam" id="PF13412">
    <property type="entry name" value="HTH_24"/>
    <property type="match status" value="1"/>
</dbReference>
<dbReference type="GO" id="GO:0006355">
    <property type="term" value="P:regulation of DNA-templated transcription"/>
    <property type="evidence" value="ECO:0007669"/>
    <property type="project" value="UniProtKB-ARBA"/>
</dbReference>
<keyword evidence="1" id="KW-0805">Transcription regulation</keyword>
<feature type="domain" description="HTH asnC-type" evidence="4">
    <location>
        <begin position="7"/>
        <end position="67"/>
    </location>
</feature>
<dbReference type="PANTHER" id="PTHR30154:SF17">
    <property type="entry name" value="DNA-BINDING TRANSCRIPTIONAL ACTIVATOR DECR"/>
    <property type="match status" value="1"/>
</dbReference>
<accession>A0A4Q9VHL5</accession>
<dbReference type="SUPFAM" id="SSF46785">
    <property type="entry name" value="Winged helix' DNA-binding domain"/>
    <property type="match status" value="1"/>
</dbReference>
<dbReference type="OrthoDB" id="9812082at2"/>
<evidence type="ECO:0000256" key="3">
    <source>
        <dbReference type="ARBA" id="ARBA00023163"/>
    </source>
</evidence>
<comment type="caution">
    <text evidence="5">The sequence shown here is derived from an EMBL/GenBank/DDBJ whole genome shotgun (WGS) entry which is preliminary data.</text>
</comment>
<dbReference type="PANTHER" id="PTHR30154">
    <property type="entry name" value="LEUCINE-RESPONSIVE REGULATORY PROTEIN"/>
    <property type="match status" value="1"/>
</dbReference>
<evidence type="ECO:0000256" key="1">
    <source>
        <dbReference type="ARBA" id="ARBA00023015"/>
    </source>
</evidence>
<dbReference type="EMBL" id="SJFN01000032">
    <property type="protein sequence ID" value="TBW34642.1"/>
    <property type="molecule type" value="Genomic_DNA"/>
</dbReference>
<name>A0A4Q9VHL5_9HYPH</name>